<evidence type="ECO:0000256" key="2">
    <source>
        <dbReference type="ARBA" id="ARBA00022679"/>
    </source>
</evidence>
<dbReference type="PROSITE" id="PS00107">
    <property type="entry name" value="PROTEIN_KINASE_ATP"/>
    <property type="match status" value="1"/>
</dbReference>
<dbReference type="SUPFAM" id="SSF54277">
    <property type="entry name" value="CAD &amp; PB1 domains"/>
    <property type="match status" value="1"/>
</dbReference>
<dbReference type="CDD" id="cd13999">
    <property type="entry name" value="STKc_MAP3K-like"/>
    <property type="match status" value="1"/>
</dbReference>
<evidence type="ECO:0000256" key="4">
    <source>
        <dbReference type="ARBA" id="ARBA00022777"/>
    </source>
</evidence>
<dbReference type="PRINTS" id="PR00109">
    <property type="entry name" value="TYRKINASE"/>
</dbReference>
<dbReference type="Proteomes" id="UP001642487">
    <property type="component" value="Chromosome 3"/>
</dbReference>
<reference evidence="9 10" key="1">
    <citation type="submission" date="2024-03" db="EMBL/GenBank/DDBJ databases">
        <authorList>
            <person name="Gkanogiannis A."/>
            <person name="Becerra Lopez-Lavalle L."/>
        </authorList>
    </citation>
    <scope>NUCLEOTIDE SEQUENCE [LARGE SCALE GENOMIC DNA]</scope>
</reference>
<dbReference type="SMART" id="SM00666">
    <property type="entry name" value="PB1"/>
    <property type="match status" value="1"/>
</dbReference>
<evidence type="ECO:0000259" key="8">
    <source>
        <dbReference type="PROSITE" id="PS50011"/>
    </source>
</evidence>
<organism evidence="9 10">
    <name type="scientific">Citrullus colocynthis</name>
    <name type="common">colocynth</name>
    <dbReference type="NCBI Taxonomy" id="252529"/>
    <lineage>
        <taxon>Eukaryota</taxon>
        <taxon>Viridiplantae</taxon>
        <taxon>Streptophyta</taxon>
        <taxon>Embryophyta</taxon>
        <taxon>Tracheophyta</taxon>
        <taxon>Spermatophyta</taxon>
        <taxon>Magnoliopsida</taxon>
        <taxon>eudicotyledons</taxon>
        <taxon>Gunneridae</taxon>
        <taxon>Pentapetalae</taxon>
        <taxon>rosids</taxon>
        <taxon>fabids</taxon>
        <taxon>Cucurbitales</taxon>
        <taxon>Cucurbitaceae</taxon>
        <taxon>Benincaseae</taxon>
        <taxon>Citrullus</taxon>
    </lineage>
</organism>
<dbReference type="InterPro" id="IPR017441">
    <property type="entry name" value="Protein_kinase_ATP_BS"/>
</dbReference>
<feature type="compositionally biased region" description="Low complexity" evidence="7">
    <location>
        <begin position="323"/>
        <end position="337"/>
    </location>
</feature>
<evidence type="ECO:0000256" key="6">
    <source>
        <dbReference type="PROSITE-ProRule" id="PRU10141"/>
    </source>
</evidence>
<dbReference type="Gene3D" id="3.10.20.90">
    <property type="entry name" value="Phosphatidylinositol 3-kinase Catalytic Subunit, Chain A, domain 1"/>
    <property type="match status" value="1"/>
</dbReference>
<evidence type="ECO:0000256" key="3">
    <source>
        <dbReference type="ARBA" id="ARBA00022741"/>
    </source>
</evidence>
<dbReference type="InterPro" id="IPR001245">
    <property type="entry name" value="Ser-Thr/Tyr_kinase_cat_dom"/>
</dbReference>
<proteinExistence type="predicted"/>
<keyword evidence="10" id="KW-1185">Reference proteome</keyword>
<dbReference type="PANTHER" id="PTHR23257">
    <property type="entry name" value="SERINE-THREONINE PROTEIN KINASE"/>
    <property type="match status" value="1"/>
</dbReference>
<dbReference type="InterPro" id="IPR008271">
    <property type="entry name" value="Ser/Thr_kinase_AS"/>
</dbReference>
<dbReference type="Pfam" id="PF00564">
    <property type="entry name" value="PB1"/>
    <property type="match status" value="1"/>
</dbReference>
<evidence type="ECO:0000256" key="7">
    <source>
        <dbReference type="SAM" id="MobiDB-lite"/>
    </source>
</evidence>
<sequence>MAREVQGILSQQLYMERPRVVSDVRITADHSVSDVCVQTGEVFSPQFMRDRVALRRLSDMSDGDQQQQQQKRIGLGFNPSNQLVYEDLSGILGLKRMNSESSSELSSTPITVYAAERDNTVYPNNASKCQWEYSATGQASGAYADEINRGVQFGPMTSTLYALDSPRSCYPCGAVFGDFSANDKMKFLCSFGGRILPRPNDGKLRYVGGETRIVSIRKNISCEELTKKTYAVCKYAHTIKYQLPGEDLDSLISVCSDEDLHHMIEEYHELENAEGSQRLRIFLISSNDCCESPPSIEGRVVQPIDVDYQYVAAVNGMLDPSLQRSSSGQSFTSQTSQVGAISDHSTNFHTDSSHATDSKEANSPMPNLAGMFPRPGGQLLNHIQVPLKSFNQSPLISPVTVMQKDFKNVDATYIEDARNFTPFVSGKHPCDMVYYVDAAGYHNHFYHGSPLMNYHHEKSTAETDETYKVLNVHFPRSSSENFVPAPNWGLSDTHPMKTMLKERAVNCEQLCSDAEYLIQLRSGTTHMGQRIMHSHSEPLLLEQDKKSNHGGLYPLNSFNDSDQSPSLAMSSSLQDLPTMWKQRVDTEFQDAKYENHRVLASGSDNETYEECNFDEKNANFNGSIYVPSLNDEKKYRNLQHVDYKQNGCLPKEVQSLAGRSSSERRLQLENSADTTGGPSIISHLERTAPKIFEESQYSTKDRQATCDIVRSQPFSCTSSDLLPHTTLALSDKRIINQEPTWNSSASGREVSLGDENFVTCHYRKVAAHSRKKSNCDDAIFIKSSHSDDSRGNEDGELAVIVEDVTHSMPPDIPLASGVVPRVENEASDECPSSRGNDAPSSSSETDNEDADSILSSRDESMSEATIAEIEAGIYGLQIIKDADLEELQELGSGTFGTVFHGKWRGTDVAIKRIKKSCFSGSFSEQERLTRDFWREARILSTLHHPNVLAFYGVVPDGPDGTLATVTEYMVNGSLRHVLLRKDRVLDRRKRLIIAMDAAFGMEYLHLKNIVHFDLKCDNLLVNLRDPERPICKVGDFGLSRIKRNTLVSGGVRGTLPWMAPELLDSSSSKVSEKVDVFSFGIAMWEILTGEEPYANMHCGAIIGGIVSNTLRPTIPKRCDPEWKKLMEECWSPEPAARPSFTEITNRLRSMSVALQIKKRPNVVSR</sequence>
<evidence type="ECO:0000256" key="1">
    <source>
        <dbReference type="ARBA" id="ARBA00022527"/>
    </source>
</evidence>
<evidence type="ECO:0000256" key="5">
    <source>
        <dbReference type="ARBA" id="ARBA00022840"/>
    </source>
</evidence>
<keyword evidence="1" id="KW-0723">Serine/threonine-protein kinase</keyword>
<feature type="compositionally biased region" description="Polar residues" evidence="7">
    <location>
        <begin position="833"/>
        <end position="844"/>
    </location>
</feature>
<keyword evidence="2" id="KW-0808">Transferase</keyword>
<evidence type="ECO:0000313" key="10">
    <source>
        <dbReference type="Proteomes" id="UP001642487"/>
    </source>
</evidence>
<gene>
    <name evidence="9" type="ORF">CITCOLO1_LOCUS10808</name>
</gene>
<dbReference type="PROSITE" id="PS50011">
    <property type="entry name" value="PROTEIN_KINASE_DOM"/>
    <property type="match status" value="1"/>
</dbReference>
<dbReference type="PANTHER" id="PTHR23257:SF792">
    <property type="entry name" value="PROTEIN KINASE DOMAIN-CONTAINING PROTEIN"/>
    <property type="match status" value="1"/>
</dbReference>
<dbReference type="SUPFAM" id="SSF56112">
    <property type="entry name" value="Protein kinase-like (PK-like)"/>
    <property type="match status" value="1"/>
</dbReference>
<dbReference type="Pfam" id="PF07714">
    <property type="entry name" value="PK_Tyr_Ser-Thr"/>
    <property type="match status" value="1"/>
</dbReference>
<keyword evidence="3 6" id="KW-0547">Nucleotide-binding</keyword>
<feature type="region of interest" description="Disordered" evidence="7">
    <location>
        <begin position="656"/>
        <end position="681"/>
    </location>
</feature>
<dbReference type="InterPro" id="IPR000719">
    <property type="entry name" value="Prot_kinase_dom"/>
</dbReference>
<feature type="compositionally biased region" description="Basic and acidic residues" evidence="7">
    <location>
        <begin position="351"/>
        <end position="360"/>
    </location>
</feature>
<keyword evidence="4" id="KW-0418">Kinase</keyword>
<feature type="region of interest" description="Disordered" evidence="7">
    <location>
        <begin position="323"/>
        <end position="362"/>
    </location>
</feature>
<dbReference type="PROSITE" id="PS00108">
    <property type="entry name" value="PROTEIN_KINASE_ST"/>
    <property type="match status" value="1"/>
</dbReference>
<dbReference type="SMART" id="SM00220">
    <property type="entry name" value="S_TKc"/>
    <property type="match status" value="1"/>
</dbReference>
<keyword evidence="5 6" id="KW-0067">ATP-binding</keyword>
<feature type="domain" description="Protein kinase" evidence="8">
    <location>
        <begin position="884"/>
        <end position="1154"/>
    </location>
</feature>
<name>A0ABP0YEK4_9ROSI</name>
<feature type="region of interest" description="Disordered" evidence="7">
    <location>
        <begin position="808"/>
        <end position="861"/>
    </location>
</feature>
<protein>
    <recommendedName>
        <fullName evidence="8">Protein kinase domain-containing protein</fullName>
    </recommendedName>
</protein>
<dbReference type="InterPro" id="IPR011009">
    <property type="entry name" value="Kinase-like_dom_sf"/>
</dbReference>
<dbReference type="Gene3D" id="1.10.510.10">
    <property type="entry name" value="Transferase(Phosphotransferase) domain 1"/>
    <property type="match status" value="1"/>
</dbReference>
<feature type="binding site" evidence="6">
    <location>
        <position position="915"/>
    </location>
    <ligand>
        <name>ATP</name>
        <dbReference type="ChEBI" id="CHEBI:30616"/>
    </ligand>
</feature>
<dbReference type="InterPro" id="IPR000270">
    <property type="entry name" value="PB1_dom"/>
</dbReference>
<dbReference type="InterPro" id="IPR050167">
    <property type="entry name" value="Ser_Thr_protein_kinase"/>
</dbReference>
<dbReference type="CDD" id="cd06410">
    <property type="entry name" value="PB1_UP2"/>
    <property type="match status" value="1"/>
</dbReference>
<feature type="compositionally biased region" description="Polar residues" evidence="7">
    <location>
        <begin position="668"/>
        <end position="677"/>
    </location>
</feature>
<dbReference type="EMBL" id="OZ021737">
    <property type="protein sequence ID" value="CAK9318834.1"/>
    <property type="molecule type" value="Genomic_DNA"/>
</dbReference>
<dbReference type="Gene3D" id="3.30.200.20">
    <property type="entry name" value="Phosphorylase Kinase, domain 1"/>
    <property type="match status" value="1"/>
</dbReference>
<evidence type="ECO:0000313" key="9">
    <source>
        <dbReference type="EMBL" id="CAK9318834.1"/>
    </source>
</evidence>
<accession>A0ABP0YEK4</accession>